<reference evidence="2 3" key="1">
    <citation type="submission" date="2022-02" db="EMBL/GenBank/DDBJ databases">
        <title>Genome of Erysipelotrichaceae sp. nov. NSJ-176 isolated from human feces.</title>
        <authorList>
            <person name="Abdugheni R."/>
        </authorList>
    </citation>
    <scope>NUCLEOTIDE SEQUENCE [LARGE SCALE GENOMIC DNA]</scope>
    <source>
        <strain evidence="2 3">NSJ-176</strain>
    </source>
</reference>
<proteinExistence type="predicted"/>
<dbReference type="Gene3D" id="2.40.100.20">
    <property type="match status" value="1"/>
</dbReference>
<dbReference type="EMBL" id="JAKVPQ010000011">
    <property type="protein sequence ID" value="MCH4286170.1"/>
    <property type="molecule type" value="Genomic_DNA"/>
</dbReference>
<protein>
    <submittedName>
        <fullName evidence="2">Cyclophilin-like fold protein</fullName>
    </submittedName>
</protein>
<dbReference type="Proteomes" id="UP001202402">
    <property type="component" value="Unassembled WGS sequence"/>
</dbReference>
<dbReference type="Pfam" id="PF18050">
    <property type="entry name" value="Cyclophil_like2"/>
    <property type="match status" value="1"/>
</dbReference>
<feature type="domain" description="Cyclophilin-like" evidence="1">
    <location>
        <begin position="46"/>
        <end position="147"/>
    </location>
</feature>
<dbReference type="PROSITE" id="PS51257">
    <property type="entry name" value="PROKAR_LIPOPROTEIN"/>
    <property type="match status" value="1"/>
</dbReference>
<dbReference type="InterPro" id="IPR029000">
    <property type="entry name" value="Cyclophilin-like_dom_sf"/>
</dbReference>
<evidence type="ECO:0000313" key="2">
    <source>
        <dbReference type="EMBL" id="MCH4286170.1"/>
    </source>
</evidence>
<evidence type="ECO:0000259" key="1">
    <source>
        <dbReference type="Pfam" id="PF18050"/>
    </source>
</evidence>
<evidence type="ECO:0000313" key="3">
    <source>
        <dbReference type="Proteomes" id="UP001202402"/>
    </source>
</evidence>
<gene>
    <name evidence="2" type="ORF">LQE99_13670</name>
</gene>
<organism evidence="2 3">
    <name type="scientific">Amedibacillus hominis</name>
    <dbReference type="NCBI Taxonomy" id="2897776"/>
    <lineage>
        <taxon>Bacteria</taxon>
        <taxon>Bacillati</taxon>
        <taxon>Bacillota</taxon>
        <taxon>Erysipelotrichia</taxon>
        <taxon>Erysipelotrichales</taxon>
        <taxon>Erysipelotrichaceae</taxon>
        <taxon>Amedibacillus</taxon>
    </lineage>
</organism>
<dbReference type="InterPro" id="IPR041183">
    <property type="entry name" value="Cyclophilin-like"/>
</dbReference>
<dbReference type="RefSeq" id="WP_199483545.1">
    <property type="nucleotide sequence ID" value="NZ_JAKVPQ010000011.1"/>
</dbReference>
<dbReference type="SUPFAM" id="SSF50891">
    <property type="entry name" value="Cyclophilin-like"/>
    <property type="match status" value="1"/>
</dbReference>
<comment type="caution">
    <text evidence="2">The sequence shown here is derived from an EMBL/GenBank/DDBJ whole genome shotgun (WGS) entry which is preliminary data.</text>
</comment>
<sequence length="153" mass="17210">MKGIKFLLITVICLFTVSACKEKQTANQKTMSQKEKTTMKIQVENNQTTILYKLNESDGAKQLYEQLPLKVKIENFNTNEKIFYPPKKLDTKNTPMANAKAGTLAYYAPWGNIVMFYGDFGKGQGLYELGNVISGKNDIQNLKGTITIAKLDQ</sequence>
<keyword evidence="3" id="KW-1185">Reference proteome</keyword>
<accession>A0ABS9R983</accession>
<name>A0ABS9R983_9FIRM</name>